<accession>S6ATV9</accession>
<evidence type="ECO:0000313" key="4">
    <source>
        <dbReference type="EMBL" id="BAN49538.1"/>
    </source>
</evidence>
<organism evidence="4 5">
    <name type="scientific">Metapseudomonas resinovorans NBRC 106553</name>
    <dbReference type="NCBI Taxonomy" id="1245471"/>
    <lineage>
        <taxon>Bacteria</taxon>
        <taxon>Pseudomonadati</taxon>
        <taxon>Pseudomonadota</taxon>
        <taxon>Gammaproteobacteria</taxon>
        <taxon>Pseudomonadales</taxon>
        <taxon>Pseudomonadaceae</taxon>
        <taxon>Metapseudomonas</taxon>
    </lineage>
</organism>
<evidence type="ECO:0000256" key="2">
    <source>
        <dbReference type="ARBA" id="ARBA00022448"/>
    </source>
</evidence>
<protein>
    <submittedName>
        <fullName evidence="4">Putative tricarboxylate-specific porin OpdH</fullName>
    </submittedName>
</protein>
<dbReference type="HOGENOM" id="CLU_042378_2_1_6"/>
<comment type="similarity">
    <text evidence="1">Belongs to the outer membrane porin (Opr) (TC 1.B.25) family.</text>
</comment>
<name>S6ATV9_METRE</name>
<keyword evidence="3" id="KW-0732">Signal</keyword>
<dbReference type="STRING" id="1245471.PCA10_38060"/>
<dbReference type="RefSeq" id="WP_016493675.1">
    <property type="nucleotide sequence ID" value="NC_021499.1"/>
</dbReference>
<dbReference type="KEGG" id="pre:PCA10_38060"/>
<keyword evidence="2" id="KW-0813">Transport</keyword>
<proteinExistence type="inferred from homology"/>
<evidence type="ECO:0000256" key="1">
    <source>
        <dbReference type="ARBA" id="ARBA00009075"/>
    </source>
</evidence>
<dbReference type="PANTHER" id="PTHR34596:SF2">
    <property type="entry name" value="CHITOPORIN"/>
    <property type="match status" value="1"/>
</dbReference>
<dbReference type="InterPro" id="IPR023614">
    <property type="entry name" value="Porin_dom_sf"/>
</dbReference>
<dbReference type="OrthoDB" id="6759120at2"/>
<dbReference type="Gene3D" id="2.40.160.10">
    <property type="entry name" value="Porin"/>
    <property type="match status" value="1"/>
</dbReference>
<dbReference type="GO" id="GO:0015288">
    <property type="term" value="F:porin activity"/>
    <property type="evidence" value="ECO:0007669"/>
    <property type="project" value="TreeGrafter"/>
</dbReference>
<reference evidence="4 5" key="1">
    <citation type="journal article" date="2013" name="Genome Announc.">
        <title>Complete Genome Sequence of the Carbazole Degrader Pseudomonas resinovorans Strain CA10 (NBRC 106553).</title>
        <authorList>
            <person name="Shintani M."/>
            <person name="Hosoyama A."/>
            <person name="Ohji S."/>
            <person name="Tsuchikane K."/>
            <person name="Takarada H."/>
            <person name="Yamazoe A."/>
            <person name="Fujita N."/>
            <person name="Nojiri H."/>
        </authorList>
    </citation>
    <scope>NUCLEOTIDE SEQUENCE [LARGE SCALE GENOMIC DNA]</scope>
    <source>
        <strain evidence="4 5">NBRC 106553</strain>
    </source>
</reference>
<dbReference type="InterPro" id="IPR005318">
    <property type="entry name" value="OM_porin_bac"/>
</dbReference>
<sequence length="410" mass="45720">MPACRHLLWLFLPSLSPAWSSFEEGSASLEARNVYLNRDFREGVGQSRREEWGQGLVLRLASGHTEGSIGFGLDAVAMLGLKLDSSPARSGSGMLPVGSDGRSRDEFSWASFTGKMQASRSQLRIGHLEPPSSPALRPNDGRILPQTYEGAWFELRELDGLELDAGRLTRVHQRNASGAQDPALANPYRRFPRVEAPHYDMLGLFWRPDPGHWLGYQLARLDEVYLQHHIAGAFSQVLGRGQLRGELRLSQAEETGAARAGELDNRTVHGFLAYGLGPHRLLLARQQVGGANGFPYLLGADPALLNLSQINDFGNAGERSWQWRYDHDFTALGLPGFSALIRRVSSEGARIPGLAGTHHARERDIEFRYQPRQGPLKDLSVRLRFAHLRGDYVRDTDEVRLQIGYTRAIW</sequence>
<dbReference type="PATRIC" id="fig|1245471.3.peg.3846"/>
<dbReference type="Proteomes" id="UP000015503">
    <property type="component" value="Chromosome"/>
</dbReference>
<dbReference type="PANTHER" id="PTHR34596">
    <property type="entry name" value="CHITOPORIN"/>
    <property type="match status" value="1"/>
</dbReference>
<keyword evidence="5" id="KW-1185">Reference proteome</keyword>
<dbReference type="eggNOG" id="ENOG502ZARH">
    <property type="taxonomic scope" value="Bacteria"/>
</dbReference>
<dbReference type="EMBL" id="AP013068">
    <property type="protein sequence ID" value="BAN49538.1"/>
    <property type="molecule type" value="Genomic_DNA"/>
</dbReference>
<evidence type="ECO:0000313" key="5">
    <source>
        <dbReference type="Proteomes" id="UP000015503"/>
    </source>
</evidence>
<dbReference type="GO" id="GO:0016020">
    <property type="term" value="C:membrane"/>
    <property type="evidence" value="ECO:0007669"/>
    <property type="project" value="InterPro"/>
</dbReference>
<gene>
    <name evidence="4" type="primary">opdH</name>
    <name evidence="4" type="ORF">PCA10_38060</name>
</gene>
<evidence type="ECO:0000256" key="3">
    <source>
        <dbReference type="ARBA" id="ARBA00022729"/>
    </source>
</evidence>
<dbReference type="Pfam" id="PF03573">
    <property type="entry name" value="OprD"/>
    <property type="match status" value="1"/>
</dbReference>
<dbReference type="AlphaFoldDB" id="S6ATV9"/>